<evidence type="ECO:0000256" key="2">
    <source>
        <dbReference type="ARBA" id="ARBA00022679"/>
    </source>
</evidence>
<name>A0A7C2B4P4_THERO</name>
<dbReference type="GO" id="GO:0009244">
    <property type="term" value="P:lipopolysaccharide core region biosynthetic process"/>
    <property type="evidence" value="ECO:0007669"/>
    <property type="project" value="TreeGrafter"/>
</dbReference>
<dbReference type="InterPro" id="IPR051199">
    <property type="entry name" value="LPS_LOS_Heptosyltrfase"/>
</dbReference>
<evidence type="ECO:0000256" key="1">
    <source>
        <dbReference type="ARBA" id="ARBA00022676"/>
    </source>
</evidence>
<dbReference type="SUPFAM" id="SSF53756">
    <property type="entry name" value="UDP-Glycosyltransferase/glycogen phosphorylase"/>
    <property type="match status" value="1"/>
</dbReference>
<evidence type="ECO:0000313" key="3">
    <source>
        <dbReference type="EMBL" id="HEF65124.1"/>
    </source>
</evidence>
<accession>A0A7C2B4P4</accession>
<dbReference type="PANTHER" id="PTHR30160">
    <property type="entry name" value="TETRAACYLDISACCHARIDE 4'-KINASE-RELATED"/>
    <property type="match status" value="1"/>
</dbReference>
<dbReference type="EMBL" id="DSJL01000010">
    <property type="protein sequence ID" value="HEF65124.1"/>
    <property type="molecule type" value="Genomic_DNA"/>
</dbReference>
<dbReference type="GO" id="GO:0005829">
    <property type="term" value="C:cytosol"/>
    <property type="evidence" value="ECO:0007669"/>
    <property type="project" value="TreeGrafter"/>
</dbReference>
<keyword evidence="1" id="KW-0328">Glycosyltransferase</keyword>
<keyword evidence="2 3" id="KW-0808">Transferase</keyword>
<sequence>MFRDLARTAVRWVGQAIPVPICAPSVRREVILVRPDHLGDAILTLPALRLVRQVAPGLTTTLLAGPWTAELFAITRVVDRVLPVVFPGFTRRPSTDFTQPYRLLVHEAARLRRHAPLALVVLRDDHWWGAWLGYLAGIPIRVGADHPTLRPFLTHPVPLRSEHVAARNIELVRALLRLLGYDPPESHPTANDHPVVWPVDRAAQSRVWARLVAQGIHAPFAVVHPGSGAAAKCWPEQRWAALVDALADLGLAVILTGSRSEQQMLEAIAKTARATPLVLAGDLSLAELAELLRAASLVVGPDTGPLHLAVAVGAPTVHLFGPTRPERFGPWGPATRHRVVRSPLECPRCGDIGPIRPCGVGCMMALSVERVVAVVQDCLSKGLSG</sequence>
<organism evidence="3">
    <name type="scientific">Thermomicrobium roseum</name>
    <dbReference type="NCBI Taxonomy" id="500"/>
    <lineage>
        <taxon>Bacteria</taxon>
        <taxon>Pseudomonadati</taxon>
        <taxon>Thermomicrobiota</taxon>
        <taxon>Thermomicrobia</taxon>
        <taxon>Thermomicrobiales</taxon>
        <taxon>Thermomicrobiaceae</taxon>
        <taxon>Thermomicrobium</taxon>
    </lineage>
</organism>
<proteinExistence type="predicted"/>
<protein>
    <submittedName>
        <fullName evidence="3">Glycosyltransferase family 9 protein</fullName>
    </submittedName>
</protein>
<gene>
    <name evidence="3" type="ORF">ENP47_05975</name>
</gene>
<dbReference type="Gene3D" id="3.40.50.2000">
    <property type="entry name" value="Glycogen Phosphorylase B"/>
    <property type="match status" value="2"/>
</dbReference>
<dbReference type="CDD" id="cd03789">
    <property type="entry name" value="GT9_LPS_heptosyltransferase"/>
    <property type="match status" value="1"/>
</dbReference>
<dbReference type="InterPro" id="IPR002201">
    <property type="entry name" value="Glyco_trans_9"/>
</dbReference>
<dbReference type="Pfam" id="PF01075">
    <property type="entry name" value="Glyco_transf_9"/>
    <property type="match status" value="1"/>
</dbReference>
<dbReference type="AlphaFoldDB" id="A0A7C2B4P4"/>
<dbReference type="GO" id="GO:0008713">
    <property type="term" value="F:ADP-heptose-lipopolysaccharide heptosyltransferase activity"/>
    <property type="evidence" value="ECO:0007669"/>
    <property type="project" value="TreeGrafter"/>
</dbReference>
<comment type="caution">
    <text evidence="3">The sequence shown here is derived from an EMBL/GenBank/DDBJ whole genome shotgun (WGS) entry which is preliminary data.</text>
</comment>
<reference evidence="3" key="1">
    <citation type="journal article" date="2020" name="mSystems">
        <title>Genome- and Community-Level Interaction Insights into Carbon Utilization and Element Cycling Functions of Hydrothermarchaeota in Hydrothermal Sediment.</title>
        <authorList>
            <person name="Zhou Z."/>
            <person name="Liu Y."/>
            <person name="Xu W."/>
            <person name="Pan J."/>
            <person name="Luo Z.H."/>
            <person name="Li M."/>
        </authorList>
    </citation>
    <scope>NUCLEOTIDE SEQUENCE [LARGE SCALE GENOMIC DNA]</scope>
    <source>
        <strain evidence="3">SpSt-222</strain>
    </source>
</reference>
<dbReference type="PANTHER" id="PTHR30160:SF1">
    <property type="entry name" value="LIPOPOLYSACCHARIDE 1,2-N-ACETYLGLUCOSAMINETRANSFERASE-RELATED"/>
    <property type="match status" value="1"/>
</dbReference>